<dbReference type="GO" id="GO:0009847">
    <property type="term" value="P:spore germination"/>
    <property type="evidence" value="ECO:0007669"/>
    <property type="project" value="InterPro"/>
</dbReference>
<keyword evidence="12" id="KW-1185">Reference proteome</keyword>
<comment type="subcellular location">
    <subcellularLocation>
        <location evidence="1">Membrane</location>
        <topology evidence="1">Lipid-anchor</topology>
    </subcellularLocation>
</comment>
<keyword evidence="6" id="KW-0564">Palmitate</keyword>
<reference evidence="11 12" key="1">
    <citation type="submission" date="2019-04" db="EMBL/GenBank/DDBJ databases">
        <title>Bacillus caeni sp. nov., a bacterium isolated from mangrove sediment.</title>
        <authorList>
            <person name="Huang H."/>
            <person name="Mo K."/>
            <person name="Hu Y."/>
        </authorList>
    </citation>
    <scope>NUCLEOTIDE SEQUENCE [LARGE SCALE GENOMIC DNA]</scope>
    <source>
        <strain evidence="11 12">HB172195</strain>
    </source>
</reference>
<feature type="domain" description="Spore germination protein N-terminal" evidence="10">
    <location>
        <begin position="25"/>
        <end position="189"/>
    </location>
</feature>
<keyword evidence="7" id="KW-0449">Lipoprotein</keyword>
<dbReference type="Gene3D" id="3.30.300.210">
    <property type="entry name" value="Nutrient germinant receptor protein C, domain 3"/>
    <property type="match status" value="1"/>
</dbReference>
<gene>
    <name evidence="11" type="ORF">FCL54_06695</name>
</gene>
<protein>
    <submittedName>
        <fullName evidence="11">Ger(X)C family spore germination protein</fullName>
    </submittedName>
</protein>
<evidence type="ECO:0000259" key="10">
    <source>
        <dbReference type="Pfam" id="PF25198"/>
    </source>
</evidence>
<evidence type="ECO:0000256" key="8">
    <source>
        <dbReference type="SAM" id="SignalP"/>
    </source>
</evidence>
<dbReference type="Pfam" id="PF05504">
    <property type="entry name" value="Spore_GerAC"/>
    <property type="match status" value="1"/>
</dbReference>
<evidence type="ECO:0000256" key="5">
    <source>
        <dbReference type="ARBA" id="ARBA00023136"/>
    </source>
</evidence>
<keyword evidence="5" id="KW-0472">Membrane</keyword>
<evidence type="ECO:0000256" key="6">
    <source>
        <dbReference type="ARBA" id="ARBA00023139"/>
    </source>
</evidence>
<comment type="similarity">
    <text evidence="2">Belongs to the GerABKC lipoprotein family.</text>
</comment>
<name>A0A5R9F9B0_9BACL</name>
<keyword evidence="3" id="KW-0309">Germination</keyword>
<evidence type="ECO:0000256" key="2">
    <source>
        <dbReference type="ARBA" id="ARBA00007886"/>
    </source>
</evidence>
<dbReference type="Proteomes" id="UP000308230">
    <property type="component" value="Unassembled WGS sequence"/>
</dbReference>
<dbReference type="Pfam" id="PF25198">
    <property type="entry name" value="Spore_GerAC_N"/>
    <property type="match status" value="1"/>
</dbReference>
<evidence type="ECO:0000256" key="3">
    <source>
        <dbReference type="ARBA" id="ARBA00022544"/>
    </source>
</evidence>
<dbReference type="GO" id="GO:0016020">
    <property type="term" value="C:membrane"/>
    <property type="evidence" value="ECO:0007669"/>
    <property type="project" value="UniProtKB-SubCell"/>
</dbReference>
<dbReference type="PROSITE" id="PS51257">
    <property type="entry name" value="PROKAR_LIPOPROTEIN"/>
    <property type="match status" value="1"/>
</dbReference>
<accession>A0A5R9F9B0</accession>
<evidence type="ECO:0000256" key="7">
    <source>
        <dbReference type="ARBA" id="ARBA00023288"/>
    </source>
</evidence>
<feature type="signal peptide" evidence="8">
    <location>
        <begin position="1"/>
        <end position="25"/>
    </location>
</feature>
<organism evidence="11 12">
    <name type="scientific">Exobacillus caeni</name>
    <dbReference type="NCBI Taxonomy" id="2574798"/>
    <lineage>
        <taxon>Bacteria</taxon>
        <taxon>Bacillati</taxon>
        <taxon>Bacillota</taxon>
        <taxon>Bacilli</taxon>
        <taxon>Bacillales</taxon>
        <taxon>Guptibacillaceae</taxon>
        <taxon>Exobacillus</taxon>
    </lineage>
</organism>
<comment type="caution">
    <text evidence="11">The sequence shown here is derived from an EMBL/GenBank/DDBJ whole genome shotgun (WGS) entry which is preliminary data.</text>
</comment>
<dbReference type="InterPro" id="IPR038501">
    <property type="entry name" value="Spore_GerAC_C_sf"/>
</dbReference>
<evidence type="ECO:0000256" key="1">
    <source>
        <dbReference type="ARBA" id="ARBA00004635"/>
    </source>
</evidence>
<dbReference type="InterPro" id="IPR008844">
    <property type="entry name" value="Spore_GerAC-like"/>
</dbReference>
<dbReference type="OrthoDB" id="2592518at2"/>
<feature type="chain" id="PRO_5024309826" evidence="8">
    <location>
        <begin position="26"/>
        <end position="362"/>
    </location>
</feature>
<dbReference type="RefSeq" id="WP_138124555.1">
    <property type="nucleotide sequence ID" value="NZ_SWLG01000004.1"/>
</dbReference>
<dbReference type="NCBIfam" id="TIGR02887">
    <property type="entry name" value="spore_ger_x_C"/>
    <property type="match status" value="1"/>
</dbReference>
<keyword evidence="4 8" id="KW-0732">Signal</keyword>
<dbReference type="AlphaFoldDB" id="A0A5R9F9B0"/>
<dbReference type="InterPro" id="IPR057336">
    <property type="entry name" value="GerAC_N"/>
</dbReference>
<proteinExistence type="inferred from homology"/>
<dbReference type="InterPro" id="IPR046953">
    <property type="entry name" value="Spore_GerAC-like_C"/>
</dbReference>
<feature type="domain" description="Spore germination GerAC-like C-terminal" evidence="9">
    <location>
        <begin position="199"/>
        <end position="359"/>
    </location>
</feature>
<evidence type="ECO:0000313" key="11">
    <source>
        <dbReference type="EMBL" id="TLS38218.1"/>
    </source>
</evidence>
<sequence length="362" mass="40936">MMSKKNKKVLMFCLCLSLLSGCVQQEIVDDINLLTAIGYDLEEDDKVIGTAVVPVYDAEGKVSNIVYEAETRASKELRSKFNAESPDPFVSGKLEVALYSKKLAEQKGIIKLIDALERDPSIGSRVFLAVAATDVSEMIEAKYGDIDTGRYLSEILEHNSDRGILAETNFHSFIYSYHAIGEDPFLPLLVLNEDKVKIDGIALFKKDKMVGKLSDEYLFTFKVLKQKFSTNDVFTVNLNDDIYASVFNIKSRRKFSFENLNEVPEVTIHFSITAIIKEYSGTNITPAVIKEIEARMEKDLKKKSEHIISKIQDLNADTLGIGREVRGRTRDKWSNKRWDELYPSIKIKVVPDVKIRETGVVE</sequence>
<dbReference type="PANTHER" id="PTHR35789">
    <property type="entry name" value="SPORE GERMINATION PROTEIN B3"/>
    <property type="match status" value="1"/>
</dbReference>
<dbReference type="EMBL" id="SWLG01000004">
    <property type="protein sequence ID" value="TLS38218.1"/>
    <property type="molecule type" value="Genomic_DNA"/>
</dbReference>
<evidence type="ECO:0000259" key="9">
    <source>
        <dbReference type="Pfam" id="PF05504"/>
    </source>
</evidence>
<dbReference type="PANTHER" id="PTHR35789:SF1">
    <property type="entry name" value="SPORE GERMINATION PROTEIN B3"/>
    <property type="match status" value="1"/>
</dbReference>
<evidence type="ECO:0000313" key="12">
    <source>
        <dbReference type="Proteomes" id="UP000308230"/>
    </source>
</evidence>
<evidence type="ECO:0000256" key="4">
    <source>
        <dbReference type="ARBA" id="ARBA00022729"/>
    </source>
</evidence>